<sequence length="85" mass="9192">MTYSTCNQGTVNELLLGGRFAAVRKRKKITNTNDLVELAEKYIEAHGSVGAFSKAPSLAPPGRPSSQNMIPEMTSKTVSNHKDLS</sequence>
<evidence type="ECO:0000256" key="1">
    <source>
        <dbReference type="SAM" id="MobiDB-lite"/>
    </source>
</evidence>
<keyword evidence="3" id="KW-1185">Reference proteome</keyword>
<dbReference type="AlphaFoldDB" id="A0AAV3Y0Q8"/>
<proteinExistence type="predicted"/>
<dbReference type="EMBL" id="BLXT01000396">
    <property type="protein sequence ID" value="GFN76484.1"/>
    <property type="molecule type" value="Genomic_DNA"/>
</dbReference>
<evidence type="ECO:0000313" key="2">
    <source>
        <dbReference type="EMBL" id="GFN76484.1"/>
    </source>
</evidence>
<evidence type="ECO:0000313" key="3">
    <source>
        <dbReference type="Proteomes" id="UP000735302"/>
    </source>
</evidence>
<feature type="region of interest" description="Disordered" evidence="1">
    <location>
        <begin position="52"/>
        <end position="85"/>
    </location>
</feature>
<protein>
    <submittedName>
        <fullName evidence="2">Uncharacterized protein</fullName>
    </submittedName>
</protein>
<organism evidence="2 3">
    <name type="scientific">Plakobranchus ocellatus</name>
    <dbReference type="NCBI Taxonomy" id="259542"/>
    <lineage>
        <taxon>Eukaryota</taxon>
        <taxon>Metazoa</taxon>
        <taxon>Spiralia</taxon>
        <taxon>Lophotrochozoa</taxon>
        <taxon>Mollusca</taxon>
        <taxon>Gastropoda</taxon>
        <taxon>Heterobranchia</taxon>
        <taxon>Euthyneura</taxon>
        <taxon>Panpulmonata</taxon>
        <taxon>Sacoglossa</taxon>
        <taxon>Placobranchoidea</taxon>
        <taxon>Plakobranchidae</taxon>
        <taxon>Plakobranchus</taxon>
    </lineage>
</organism>
<name>A0AAV3Y0Q8_9GAST</name>
<dbReference type="Proteomes" id="UP000735302">
    <property type="component" value="Unassembled WGS sequence"/>
</dbReference>
<comment type="caution">
    <text evidence="2">The sequence shown here is derived from an EMBL/GenBank/DDBJ whole genome shotgun (WGS) entry which is preliminary data.</text>
</comment>
<accession>A0AAV3Y0Q8</accession>
<reference evidence="2 3" key="1">
    <citation type="journal article" date="2021" name="Elife">
        <title>Chloroplast acquisition without the gene transfer in kleptoplastic sea slugs, Plakobranchus ocellatus.</title>
        <authorList>
            <person name="Maeda T."/>
            <person name="Takahashi S."/>
            <person name="Yoshida T."/>
            <person name="Shimamura S."/>
            <person name="Takaki Y."/>
            <person name="Nagai Y."/>
            <person name="Toyoda A."/>
            <person name="Suzuki Y."/>
            <person name="Arimoto A."/>
            <person name="Ishii H."/>
            <person name="Satoh N."/>
            <person name="Nishiyama T."/>
            <person name="Hasebe M."/>
            <person name="Maruyama T."/>
            <person name="Minagawa J."/>
            <person name="Obokata J."/>
            <person name="Shigenobu S."/>
        </authorList>
    </citation>
    <scope>NUCLEOTIDE SEQUENCE [LARGE SCALE GENOMIC DNA]</scope>
</reference>
<gene>
    <name evidence="2" type="ORF">PoB_000299000</name>
</gene>
<feature type="compositionally biased region" description="Polar residues" evidence="1">
    <location>
        <begin position="64"/>
        <end position="78"/>
    </location>
</feature>